<proteinExistence type="predicted"/>
<dbReference type="Pfam" id="PF10337">
    <property type="entry name" value="ArAE_2_N"/>
    <property type="match status" value="1"/>
</dbReference>
<dbReference type="AlphaFoldDB" id="A0A9P7B114"/>
<feature type="transmembrane region" description="Helical" evidence="6">
    <location>
        <begin position="97"/>
        <end position="119"/>
    </location>
</feature>
<dbReference type="InterPro" id="IPR018823">
    <property type="entry name" value="ArAE_2_N"/>
</dbReference>
<feature type="transmembrane region" description="Helical" evidence="6">
    <location>
        <begin position="542"/>
        <end position="561"/>
    </location>
</feature>
<dbReference type="GO" id="GO:0016020">
    <property type="term" value="C:membrane"/>
    <property type="evidence" value="ECO:0007669"/>
    <property type="project" value="UniProtKB-SubCell"/>
</dbReference>
<feature type="transmembrane region" description="Helical" evidence="6">
    <location>
        <begin position="131"/>
        <end position="152"/>
    </location>
</feature>
<feature type="transmembrane region" description="Helical" evidence="6">
    <location>
        <begin position="689"/>
        <end position="708"/>
    </location>
</feature>
<dbReference type="PANTHER" id="PTHR37994">
    <property type="entry name" value="ARAE_2_N DOMAIN-CONTAINING PROTEIN-RELATED"/>
    <property type="match status" value="1"/>
</dbReference>
<name>A0A9P7B114_9HELO</name>
<dbReference type="InterPro" id="IPR049453">
    <property type="entry name" value="Memb_transporter_dom"/>
</dbReference>
<comment type="caution">
    <text evidence="10">The sequence shown here is derived from an EMBL/GenBank/DDBJ whole genome shotgun (WGS) entry which is preliminary data.</text>
</comment>
<feature type="region of interest" description="Disordered" evidence="5">
    <location>
        <begin position="188"/>
        <end position="218"/>
    </location>
</feature>
<evidence type="ECO:0008006" key="12">
    <source>
        <dbReference type="Google" id="ProtNLM"/>
    </source>
</evidence>
<protein>
    <recommendedName>
        <fullName evidence="12">ER transporter 6TM N-terminal domain-containing protein</fullName>
    </recommendedName>
</protein>
<organism evidence="10 11">
    <name type="scientific">Hyphodiscus hymeniophilus</name>
    <dbReference type="NCBI Taxonomy" id="353542"/>
    <lineage>
        <taxon>Eukaryota</taxon>
        <taxon>Fungi</taxon>
        <taxon>Dikarya</taxon>
        <taxon>Ascomycota</taxon>
        <taxon>Pezizomycotina</taxon>
        <taxon>Leotiomycetes</taxon>
        <taxon>Helotiales</taxon>
        <taxon>Hyphodiscaceae</taxon>
        <taxon>Hyphodiscus</taxon>
    </lineage>
</organism>
<dbReference type="Proteomes" id="UP000785200">
    <property type="component" value="Unassembled WGS sequence"/>
</dbReference>
<comment type="subcellular location">
    <subcellularLocation>
        <location evidence="1">Membrane</location>
        <topology evidence="1">Multi-pass membrane protein</topology>
    </subcellularLocation>
</comment>
<dbReference type="EMBL" id="VNKQ01000002">
    <property type="protein sequence ID" value="KAG0652725.1"/>
    <property type="molecule type" value="Genomic_DNA"/>
</dbReference>
<evidence type="ECO:0000259" key="8">
    <source>
        <dbReference type="Pfam" id="PF10337"/>
    </source>
</evidence>
<keyword evidence="4 6" id="KW-0472">Membrane</keyword>
<dbReference type="InterPro" id="IPR018820">
    <property type="entry name" value="BRE4-related_DUF2421"/>
</dbReference>
<feature type="compositionally biased region" description="Basic and acidic residues" evidence="5">
    <location>
        <begin position="188"/>
        <end position="208"/>
    </location>
</feature>
<evidence type="ECO:0000256" key="3">
    <source>
        <dbReference type="ARBA" id="ARBA00022989"/>
    </source>
</evidence>
<sequence>MSILTVPVLPRARFIQNFLVTCLLVCLAAAISLLAMWISTKARANTTHIPKPSTAQGAPVPGAEVSPYNAAASVNMAFWLFFEVWIINTFRAYRPQYFLPSIVCSIFIQITSTYGVLFATMEQVESLITRVLESFFAGFAISAAVSLFIIPITSRTLIYMLMTGEIHALKKILEVHSQYMRSLPTRDWYGEKSSSKESDSGMESDGKNSSRTTPWPEADTLKSVTSGVAEVQVKIQAELRYAKLEAAWGKLRGKDISTITRLLKGILVPILGMESLTDVTDRIEKRGGWGVLRLPKTDHGLTEAEFVALEEKEKQEWNWIFDKLQRPVHKLQQAMIEGLDHCLYTLEFAKRPKDHANIDIEASPSGSYFVGKAFAPFLESKIQEFLSNRENFLKEWCAFKCLDYPKRDGVEPSEYPLHERHQSQLYLVLDLEYSFIMTARGVLDFVKYADSKIADGTMAKNRFIYPTWRQLKQWFWDALSREDGNLDYQAYSTRSGSPIVRLTDAIPIEKDPEHLPPVTAWEKFTDHFRIIPRFFGSAESTFGFRVATGTMCIAIVCYLRNSQEFFIQQRIIWGSIMASVAISMTQTAGSGIYGQAVRFGGTCIAMVASYIIWYLPDQHTAGIIVFTGIAMFFYHYPFIKNPADPVIPMIGMVTVVLIVGYELQVKQIGVEISISNGQVYHPLYELAPYRLAAVSGGVAIAFLFTYFPSVDTARAKLRNDLGAAVYLMSNYYSSVHQTVSLRIRGAEGDMGDKTSTGRVLQKARTQIFVKELILLQGMKQHCKFLAWEPTFGGKFPRATYDKLLDHTQNILHFSTMISYVTETFKEFPTEVDTQITSESWMKDFKELIASLQLTSQNVTSLLSIVAAAISTGRPLPPYLKAPKPVRLSQLLESMDADILSPRHVLEAGYAAFAVMQVATSMLGDDLEGLLEETKNLVGEVKFGIEAPRVDGVSSAHLMIGEKQD</sequence>
<evidence type="ECO:0000259" key="9">
    <source>
        <dbReference type="Pfam" id="PF13515"/>
    </source>
</evidence>
<feature type="domain" description="Integral membrane bound transporter" evidence="9">
    <location>
        <begin position="566"/>
        <end position="704"/>
    </location>
</feature>
<feature type="transmembrane region" description="Helical" evidence="6">
    <location>
        <begin position="68"/>
        <end position="90"/>
    </location>
</feature>
<keyword evidence="11" id="KW-1185">Reference proteome</keyword>
<evidence type="ECO:0000256" key="6">
    <source>
        <dbReference type="SAM" id="Phobius"/>
    </source>
</evidence>
<gene>
    <name evidence="10" type="ORF">D0Z07_0346</name>
</gene>
<dbReference type="OrthoDB" id="2274698at2759"/>
<keyword evidence="3 6" id="KW-1133">Transmembrane helix</keyword>
<feature type="transmembrane region" description="Helical" evidence="6">
    <location>
        <begin position="567"/>
        <end position="584"/>
    </location>
</feature>
<dbReference type="PANTHER" id="PTHR37994:SF4">
    <property type="entry name" value="ER TRANSPORTER 6TM N-TERMINAL DOMAIN-CONTAINING PROTEIN-RELATED"/>
    <property type="match status" value="1"/>
</dbReference>
<evidence type="ECO:0000313" key="11">
    <source>
        <dbReference type="Proteomes" id="UP000785200"/>
    </source>
</evidence>
<dbReference type="Pfam" id="PF10334">
    <property type="entry name" value="BRE4"/>
    <property type="match status" value="1"/>
</dbReference>
<evidence type="ECO:0000256" key="2">
    <source>
        <dbReference type="ARBA" id="ARBA00022692"/>
    </source>
</evidence>
<evidence type="ECO:0000256" key="5">
    <source>
        <dbReference type="SAM" id="MobiDB-lite"/>
    </source>
</evidence>
<keyword evidence="2 6" id="KW-0812">Transmembrane</keyword>
<dbReference type="Pfam" id="PF13515">
    <property type="entry name" value="FUSC_2"/>
    <property type="match status" value="1"/>
</dbReference>
<feature type="domain" description="DUF2421" evidence="7">
    <location>
        <begin position="708"/>
        <end position="939"/>
    </location>
</feature>
<accession>A0A9P7B114</accession>
<feature type="transmembrane region" description="Helical" evidence="6">
    <location>
        <begin position="621"/>
        <end position="639"/>
    </location>
</feature>
<evidence type="ECO:0000259" key="7">
    <source>
        <dbReference type="Pfam" id="PF10334"/>
    </source>
</evidence>
<evidence type="ECO:0000313" key="10">
    <source>
        <dbReference type="EMBL" id="KAG0652725.1"/>
    </source>
</evidence>
<evidence type="ECO:0000256" key="4">
    <source>
        <dbReference type="ARBA" id="ARBA00023136"/>
    </source>
</evidence>
<feature type="transmembrane region" description="Helical" evidence="6">
    <location>
        <begin position="596"/>
        <end position="615"/>
    </location>
</feature>
<reference evidence="10" key="1">
    <citation type="submission" date="2019-07" db="EMBL/GenBank/DDBJ databases">
        <title>Hyphodiscus hymeniophilus genome sequencing and assembly.</title>
        <authorList>
            <person name="Kramer G."/>
            <person name="Nodwell J."/>
        </authorList>
    </citation>
    <scope>NUCLEOTIDE SEQUENCE</scope>
    <source>
        <strain evidence="10">ATCC 34498</strain>
    </source>
</reference>
<evidence type="ECO:0000256" key="1">
    <source>
        <dbReference type="ARBA" id="ARBA00004141"/>
    </source>
</evidence>
<feature type="domain" description="Putative ER transporter 6TM N-terminal" evidence="8">
    <location>
        <begin position="1"/>
        <end position="282"/>
    </location>
</feature>
<feature type="transmembrane region" description="Helical" evidence="6">
    <location>
        <begin position="646"/>
        <end position="663"/>
    </location>
</feature>